<dbReference type="GO" id="GO:0055085">
    <property type="term" value="P:transmembrane transport"/>
    <property type="evidence" value="ECO:0007669"/>
    <property type="project" value="InterPro"/>
</dbReference>
<evidence type="ECO:0000259" key="8">
    <source>
        <dbReference type="PROSITE" id="PS50928"/>
    </source>
</evidence>
<dbReference type="PROSITE" id="PS50928">
    <property type="entry name" value="ABC_TM1"/>
    <property type="match status" value="1"/>
</dbReference>
<dbReference type="Pfam" id="PF00528">
    <property type="entry name" value="BPD_transp_1"/>
    <property type="match status" value="1"/>
</dbReference>
<evidence type="ECO:0000256" key="5">
    <source>
        <dbReference type="ARBA" id="ARBA00022989"/>
    </source>
</evidence>
<protein>
    <submittedName>
        <fullName evidence="9">Carbohydrate ABC transporter permease</fullName>
    </submittedName>
</protein>
<evidence type="ECO:0000256" key="3">
    <source>
        <dbReference type="ARBA" id="ARBA00022475"/>
    </source>
</evidence>
<keyword evidence="2 7" id="KW-0813">Transport</keyword>
<reference evidence="9 10" key="1">
    <citation type="journal article" date="2018" name="Mol. Plant Microbe Interact.">
        <title>Taxonomically Different Co-Microsymbionts of a Relict Legume, Oxytropis popoviana, Have Complementary Sets of Symbiotic Genes and Together Increase the Efficiency of Plant Nodulation.</title>
        <authorList>
            <person name="Safronova V."/>
            <person name="Belimov A."/>
            <person name="Sazanova A."/>
            <person name="Chirak E."/>
            <person name="Verkhozina A."/>
            <person name="Kuznetsova I."/>
            <person name="Andronov E."/>
            <person name="Puhalsky J."/>
            <person name="Tikhonovich I."/>
        </authorList>
    </citation>
    <scope>NUCLEOTIDE SEQUENCE [LARGE SCALE GENOMIC DNA]</scope>
    <source>
        <strain evidence="9 10">Opo-235</strain>
    </source>
</reference>
<organism evidence="9 10">
    <name type="scientific">Mesorhizobium japonicum</name>
    <dbReference type="NCBI Taxonomy" id="2066070"/>
    <lineage>
        <taxon>Bacteria</taxon>
        <taxon>Pseudomonadati</taxon>
        <taxon>Pseudomonadota</taxon>
        <taxon>Alphaproteobacteria</taxon>
        <taxon>Hyphomicrobiales</taxon>
        <taxon>Phyllobacteriaceae</taxon>
        <taxon>Mesorhizobium</taxon>
    </lineage>
</organism>
<evidence type="ECO:0000256" key="4">
    <source>
        <dbReference type="ARBA" id="ARBA00022692"/>
    </source>
</evidence>
<dbReference type="Proteomes" id="UP000275436">
    <property type="component" value="Unassembled WGS sequence"/>
</dbReference>
<feature type="domain" description="ABC transmembrane type-1" evidence="8">
    <location>
        <begin position="90"/>
        <end position="287"/>
    </location>
</feature>
<keyword evidence="3" id="KW-1003">Cell membrane</keyword>
<keyword evidence="5 7" id="KW-1133">Transmembrane helix</keyword>
<comment type="caution">
    <text evidence="9">The sequence shown here is derived from an EMBL/GenBank/DDBJ whole genome shotgun (WGS) entry which is preliminary data.</text>
</comment>
<dbReference type="InterPro" id="IPR000515">
    <property type="entry name" value="MetI-like"/>
</dbReference>
<evidence type="ECO:0000256" key="7">
    <source>
        <dbReference type="RuleBase" id="RU363032"/>
    </source>
</evidence>
<feature type="transmembrane region" description="Helical" evidence="7">
    <location>
        <begin position="26"/>
        <end position="48"/>
    </location>
</feature>
<dbReference type="CDD" id="cd06261">
    <property type="entry name" value="TM_PBP2"/>
    <property type="match status" value="1"/>
</dbReference>
<dbReference type="InterPro" id="IPR035906">
    <property type="entry name" value="MetI-like_sf"/>
</dbReference>
<evidence type="ECO:0000256" key="6">
    <source>
        <dbReference type="ARBA" id="ARBA00023136"/>
    </source>
</evidence>
<evidence type="ECO:0000256" key="2">
    <source>
        <dbReference type="ARBA" id="ARBA00022448"/>
    </source>
</evidence>
<dbReference type="Gene3D" id="1.10.3720.10">
    <property type="entry name" value="MetI-like"/>
    <property type="match status" value="1"/>
</dbReference>
<evidence type="ECO:0000256" key="1">
    <source>
        <dbReference type="ARBA" id="ARBA00004651"/>
    </source>
</evidence>
<accession>A0A3M9WZE9</accession>
<comment type="subcellular location">
    <subcellularLocation>
        <location evidence="1 7">Cell membrane</location>
        <topology evidence="1 7">Multi-pass membrane protein</topology>
    </subcellularLocation>
</comment>
<dbReference type="EMBL" id="QKOD01000023">
    <property type="protein sequence ID" value="RNJ41224.1"/>
    <property type="molecule type" value="Genomic_DNA"/>
</dbReference>
<dbReference type="AlphaFoldDB" id="A0A3M9WZE9"/>
<feature type="transmembrane region" description="Helical" evidence="7">
    <location>
        <begin position="94"/>
        <end position="116"/>
    </location>
</feature>
<proteinExistence type="inferred from homology"/>
<dbReference type="PANTHER" id="PTHR43744">
    <property type="entry name" value="ABC TRANSPORTER PERMEASE PROTEIN MG189-RELATED-RELATED"/>
    <property type="match status" value="1"/>
</dbReference>
<gene>
    <name evidence="9" type="ORF">DNR46_35505</name>
</gene>
<dbReference type="GO" id="GO:0005886">
    <property type="term" value="C:plasma membrane"/>
    <property type="evidence" value="ECO:0007669"/>
    <property type="project" value="UniProtKB-SubCell"/>
</dbReference>
<evidence type="ECO:0000313" key="10">
    <source>
        <dbReference type="Proteomes" id="UP000275436"/>
    </source>
</evidence>
<evidence type="ECO:0000313" key="9">
    <source>
        <dbReference type="EMBL" id="RNJ41224.1"/>
    </source>
</evidence>
<name>A0A3M9WZE9_9HYPH</name>
<keyword evidence="4 7" id="KW-0812">Transmembrane</keyword>
<dbReference type="RefSeq" id="WP_123170580.1">
    <property type="nucleotide sequence ID" value="NZ_QKOD01000023.1"/>
</dbReference>
<keyword evidence="6 7" id="KW-0472">Membrane</keyword>
<feature type="transmembrane region" description="Helical" evidence="7">
    <location>
        <begin position="229"/>
        <end position="252"/>
    </location>
</feature>
<feature type="transmembrane region" description="Helical" evidence="7">
    <location>
        <begin position="200"/>
        <end position="223"/>
    </location>
</feature>
<sequence length="301" mass="32716">MTTATTDIPTFEAARRRPGERRRSRIIVTLLLSLFLVYSFVPLVYLVLSATKTNGDLFTTFGFGFGTNFNLWQNLSDLLARDNGIFMRWMFNSVLYSTAAGLGAAIFATAAGYAFAKFKFVGRKLLFALVLGAVMIPQTALVVPIFLLLALSGLSDNPLGVILPSMISPIGVYLMRVYIDQGVDDELLDAARLDGAGEFVIFRAIVLRLVAPGMVTVALLSFVGTWNNYFLPLIVLRSQAYQPITVGLATWYQLAQQGGGGGQVLFSIIITGALVSIIPVIVVFLLLQRFWQGGLTAGAIK</sequence>
<feature type="transmembrane region" description="Helical" evidence="7">
    <location>
        <begin position="264"/>
        <end position="287"/>
    </location>
</feature>
<dbReference type="SUPFAM" id="SSF161098">
    <property type="entry name" value="MetI-like"/>
    <property type="match status" value="1"/>
</dbReference>
<dbReference type="PANTHER" id="PTHR43744:SF12">
    <property type="entry name" value="ABC TRANSPORTER PERMEASE PROTEIN MG189-RELATED"/>
    <property type="match status" value="1"/>
</dbReference>
<feature type="transmembrane region" description="Helical" evidence="7">
    <location>
        <begin position="125"/>
        <end position="149"/>
    </location>
</feature>
<comment type="similarity">
    <text evidence="7">Belongs to the binding-protein-dependent transport system permease family.</text>
</comment>